<feature type="domain" description="EcxA zinc-binding" evidence="1">
    <location>
        <begin position="461"/>
        <end position="530"/>
    </location>
</feature>
<organism evidence="2 3">
    <name type="scientific">Myxococcus llanfairpwllgwyngyllgogerychwyrndrobwllllantysiliogogogochensis</name>
    <dbReference type="NCBI Taxonomy" id="2590453"/>
    <lineage>
        <taxon>Bacteria</taxon>
        <taxon>Pseudomonadati</taxon>
        <taxon>Myxococcota</taxon>
        <taxon>Myxococcia</taxon>
        <taxon>Myxococcales</taxon>
        <taxon>Cystobacterineae</taxon>
        <taxon>Myxococcaceae</taxon>
        <taxon>Myxococcus</taxon>
    </lineage>
</organism>
<reference evidence="2 3" key="1">
    <citation type="submission" date="2019-06" db="EMBL/GenBank/DDBJ databases">
        <authorList>
            <person name="Livingstone P."/>
            <person name="Whitworth D."/>
        </authorList>
    </citation>
    <scope>NUCLEOTIDE SEQUENCE [LARGE SCALE GENOMIC DNA]</scope>
    <source>
        <strain evidence="2 3">AM401</strain>
    </source>
</reference>
<dbReference type="Proteomes" id="UP000315369">
    <property type="component" value="Unassembled WGS sequence"/>
</dbReference>
<evidence type="ECO:0000313" key="3">
    <source>
        <dbReference type="Proteomes" id="UP000315369"/>
    </source>
</evidence>
<dbReference type="PANTHER" id="PTHR38478">
    <property type="entry name" value="PEPTIDASE M1A AND M12B"/>
    <property type="match status" value="1"/>
</dbReference>
<dbReference type="OrthoDB" id="9776599at2"/>
<proteinExistence type="predicted"/>
<dbReference type="PANTHER" id="PTHR38478:SF1">
    <property type="entry name" value="ZINC DEPENDENT METALLOPROTEASE DOMAIN LIPOPROTEIN"/>
    <property type="match status" value="1"/>
</dbReference>
<evidence type="ECO:0000313" key="2">
    <source>
        <dbReference type="EMBL" id="TQF17164.1"/>
    </source>
</evidence>
<dbReference type="SUPFAM" id="SSF55486">
    <property type="entry name" value="Metalloproteases ('zincins'), catalytic domain"/>
    <property type="match status" value="1"/>
</dbReference>
<comment type="caution">
    <text evidence="2">The sequence shown here is derived from an EMBL/GenBank/DDBJ whole genome shotgun (WGS) entry which is preliminary data.</text>
</comment>
<evidence type="ECO:0000259" key="1">
    <source>
        <dbReference type="Pfam" id="PF16313"/>
    </source>
</evidence>
<dbReference type="PROSITE" id="PS51257">
    <property type="entry name" value="PROKAR_LIPOPROTEIN"/>
    <property type="match status" value="1"/>
</dbReference>
<dbReference type="InterPro" id="IPR024079">
    <property type="entry name" value="MetalloPept_cat_dom_sf"/>
</dbReference>
<dbReference type="Pfam" id="PF16313">
    <property type="entry name" value="DUF4953"/>
    <property type="match status" value="1"/>
</dbReference>
<dbReference type="AlphaFoldDB" id="A0A540X8Z8"/>
<name>A0A540X8Z8_9BACT</name>
<keyword evidence="3" id="KW-1185">Reference proteome</keyword>
<gene>
    <name evidence="2" type="ORF">FJV41_04335</name>
</gene>
<protein>
    <recommendedName>
        <fullName evidence="1">EcxA zinc-binding domain-containing protein</fullName>
    </recommendedName>
</protein>
<dbReference type="Gene3D" id="3.40.390.10">
    <property type="entry name" value="Collagenase (Catalytic Domain)"/>
    <property type="match status" value="1"/>
</dbReference>
<sequence length="750" mass="83629">MMWRQHFSTRRSWMGALALVATLGVGCDAPEVPAPAMVLGDDFVEVPRELTSEQHTQVTQKLDGVVDPTGRTFYLAIRKSELKQRWFLSATLRQLNFDPEYYGLPANLIPRVIRFQEQNGKLYAFDARDGLTRNDIFKPDSLVEAYPIVTDHAPFNRLPGSDQYVLIDPAAGLNRVGILGDHWYGPGAIDFRMELLFSQRFRRLSDGVQYEQVFTGFTDVFDDRSDSLERNGFRASGTLAMALRKYKEGEGFTEMPAPEPRHYFRSEGRFIPNTGELALNAIKWNIRPGMKPIRFYITPNFLELNEDPRYRGADVVGAVKRGIEGWNAAFGFKVFEAVLGDSSMDIGEDDKNFAVLDPKVHAHLAIADFSSNPNTGEVRRATVMISAAMIHDAEAFFAGELTVFSSASARDESPRPRLYWVGLTREPSCELDAASLPSGFSARLSSEEDRSEGPALTVKQKVERYLTYIMLHEVGHTLGLRHNFNGSRVYDGTPQTPRSSTVMDYSAMPDTIHVQAPGTYDVAAVRYLYGLSTALPTDLFCTDSDVLAWAEPACVHYDRYDDPLTRFHLPNMRTLVEQVLRGAPVGVDFRASLQALDSFVRGGDASGQAQAYDVLMQQVRPPLQIPSGEGAAYAVRANDLARRILSFLYLDTRVGQPHAVKPPPTTPAYTQALLADVRGILLNVDGVRTFPVRRVMVNLLKAHQTLAAYGVLQEAHTELTARLPTLSGDERLGTMELLGRIEVARSPYFR</sequence>
<dbReference type="InterPro" id="IPR032534">
    <property type="entry name" value="EcxA_zinc-bd"/>
</dbReference>
<dbReference type="GO" id="GO:0008237">
    <property type="term" value="F:metallopeptidase activity"/>
    <property type="evidence" value="ECO:0007669"/>
    <property type="project" value="InterPro"/>
</dbReference>
<dbReference type="EMBL" id="VIFM01000011">
    <property type="protein sequence ID" value="TQF17164.1"/>
    <property type="molecule type" value="Genomic_DNA"/>
</dbReference>
<accession>A0A540X8Z8</accession>